<dbReference type="Proteomes" id="UP000287651">
    <property type="component" value="Unassembled WGS sequence"/>
</dbReference>
<evidence type="ECO:0000313" key="1">
    <source>
        <dbReference type="EMBL" id="RRT64869.1"/>
    </source>
</evidence>
<dbReference type="EMBL" id="AMZH03006024">
    <property type="protein sequence ID" value="RRT64869.1"/>
    <property type="molecule type" value="Genomic_DNA"/>
</dbReference>
<dbReference type="AlphaFoldDB" id="A0A426ZLJ5"/>
<reference evidence="1 2" key="1">
    <citation type="journal article" date="2014" name="Agronomy (Basel)">
        <title>A Draft Genome Sequence for Ensete ventricosum, the Drought-Tolerant Tree Against Hunger.</title>
        <authorList>
            <person name="Harrison J."/>
            <person name="Moore K.A."/>
            <person name="Paszkiewicz K."/>
            <person name="Jones T."/>
            <person name="Grant M."/>
            <person name="Ambacheew D."/>
            <person name="Muzemil S."/>
            <person name="Studholme D.J."/>
        </authorList>
    </citation>
    <scope>NUCLEOTIDE SEQUENCE [LARGE SCALE GENOMIC DNA]</scope>
</reference>
<proteinExistence type="predicted"/>
<sequence length="161" mass="17776">KSKDGYGRWVWRGHEIGDVVAALPLPCDSSSRRAIRSNPKVSDSLPCDPLLYARVDLRILGVPFFGVHLRRLVEARRMAARCSIAPGGGEGSNRMASSVEVPQSFQSLDGIRTLAESGRFKCIAVSFPFVIRRDDPWFAKLGKSCIHMTWSDRGAISLEVC</sequence>
<name>A0A426ZLJ5_ENSVE</name>
<protein>
    <submittedName>
        <fullName evidence="1">Uncharacterized protein</fullName>
    </submittedName>
</protein>
<feature type="non-terminal residue" evidence="1">
    <location>
        <position position="1"/>
    </location>
</feature>
<accession>A0A426ZLJ5</accession>
<comment type="caution">
    <text evidence="1">The sequence shown here is derived from an EMBL/GenBank/DDBJ whole genome shotgun (WGS) entry which is preliminary data.</text>
</comment>
<organism evidence="1 2">
    <name type="scientific">Ensete ventricosum</name>
    <name type="common">Abyssinian banana</name>
    <name type="synonym">Musa ensete</name>
    <dbReference type="NCBI Taxonomy" id="4639"/>
    <lineage>
        <taxon>Eukaryota</taxon>
        <taxon>Viridiplantae</taxon>
        <taxon>Streptophyta</taxon>
        <taxon>Embryophyta</taxon>
        <taxon>Tracheophyta</taxon>
        <taxon>Spermatophyta</taxon>
        <taxon>Magnoliopsida</taxon>
        <taxon>Liliopsida</taxon>
        <taxon>Zingiberales</taxon>
        <taxon>Musaceae</taxon>
        <taxon>Ensete</taxon>
    </lineage>
</organism>
<evidence type="ECO:0000313" key="2">
    <source>
        <dbReference type="Proteomes" id="UP000287651"/>
    </source>
</evidence>
<gene>
    <name evidence="1" type="ORF">B296_00015312</name>
</gene>